<dbReference type="Proteomes" id="UP000199501">
    <property type="component" value="Unassembled WGS sequence"/>
</dbReference>
<reference evidence="3" key="1">
    <citation type="submission" date="2016-10" db="EMBL/GenBank/DDBJ databases">
        <authorList>
            <person name="Varghese N."/>
            <person name="Submissions S."/>
        </authorList>
    </citation>
    <scope>NUCLEOTIDE SEQUENCE [LARGE SCALE GENOMIC DNA]</scope>
    <source>
        <strain evidence="3">IBRC-M 10403</strain>
    </source>
</reference>
<dbReference type="Gene3D" id="1.10.150.280">
    <property type="entry name" value="AF1531-like domain"/>
    <property type="match status" value="1"/>
</dbReference>
<dbReference type="InterPro" id="IPR051675">
    <property type="entry name" value="Endo/Exo/Phosphatase_dom_1"/>
</dbReference>
<dbReference type="SUPFAM" id="SSF47781">
    <property type="entry name" value="RuvA domain 2-like"/>
    <property type="match status" value="1"/>
</dbReference>
<dbReference type="GO" id="GO:0015627">
    <property type="term" value="C:type II protein secretion system complex"/>
    <property type="evidence" value="ECO:0007669"/>
    <property type="project" value="TreeGrafter"/>
</dbReference>
<accession>A0A1G6VH31</accession>
<feature type="domain" description="Helix-hairpin-helix DNA-binding motif class 1" evidence="1">
    <location>
        <begin position="123"/>
        <end position="142"/>
    </location>
</feature>
<dbReference type="AlphaFoldDB" id="A0A1G6VH31"/>
<evidence type="ECO:0000313" key="2">
    <source>
        <dbReference type="EMBL" id="SDD52990.1"/>
    </source>
</evidence>
<dbReference type="PANTHER" id="PTHR21180">
    <property type="entry name" value="ENDONUCLEASE/EXONUCLEASE/PHOSPHATASE FAMILY DOMAIN-CONTAINING PROTEIN 1"/>
    <property type="match status" value="1"/>
</dbReference>
<dbReference type="EMBL" id="FMZZ01000012">
    <property type="protein sequence ID" value="SDD52990.1"/>
    <property type="molecule type" value="Genomic_DNA"/>
</dbReference>
<organism evidence="2 3">
    <name type="scientific">Actinokineospora iranica</name>
    <dbReference type="NCBI Taxonomy" id="1271860"/>
    <lineage>
        <taxon>Bacteria</taxon>
        <taxon>Bacillati</taxon>
        <taxon>Actinomycetota</taxon>
        <taxon>Actinomycetes</taxon>
        <taxon>Pseudonocardiales</taxon>
        <taxon>Pseudonocardiaceae</taxon>
        <taxon>Actinokineospora</taxon>
    </lineage>
</organism>
<evidence type="ECO:0000259" key="1">
    <source>
        <dbReference type="SMART" id="SM00278"/>
    </source>
</evidence>
<sequence length="176" mass="18101">MVVAVVTGFVALSDSPVKEVPPDLAAATVDQPSASPSVAPEVVVDVVGKVASPGIRSLPDGSRVVDALRASGGALPGADLSALNLARRLGDGEQIHVGVPAPAVDGQAERPGALVNLNSASLAQLDTLPGVGSVTAQRILDWRTRHGRFTKVDQLHEIEGIGPARFTTLRDLVTVR</sequence>
<keyword evidence="3" id="KW-1185">Reference proteome</keyword>
<dbReference type="Gene3D" id="3.10.560.10">
    <property type="entry name" value="Outer membrane lipoprotein wza domain like"/>
    <property type="match status" value="1"/>
</dbReference>
<evidence type="ECO:0000313" key="3">
    <source>
        <dbReference type="Proteomes" id="UP000199501"/>
    </source>
</evidence>
<dbReference type="GO" id="GO:0006281">
    <property type="term" value="P:DNA repair"/>
    <property type="evidence" value="ECO:0007669"/>
    <property type="project" value="InterPro"/>
</dbReference>
<feature type="domain" description="Helix-hairpin-helix DNA-binding motif class 1" evidence="1">
    <location>
        <begin position="153"/>
        <end position="172"/>
    </location>
</feature>
<dbReference type="InterPro" id="IPR003583">
    <property type="entry name" value="Hlx-hairpin-Hlx_DNA-bd_motif"/>
</dbReference>
<dbReference type="GO" id="GO:0015628">
    <property type="term" value="P:protein secretion by the type II secretion system"/>
    <property type="evidence" value="ECO:0007669"/>
    <property type="project" value="TreeGrafter"/>
</dbReference>
<gene>
    <name evidence="2" type="ORF">SAMN05216174_112144</name>
</gene>
<dbReference type="PANTHER" id="PTHR21180:SF32">
    <property type="entry name" value="ENDONUCLEASE_EXONUCLEASE_PHOSPHATASE FAMILY DOMAIN-CONTAINING PROTEIN 1"/>
    <property type="match status" value="1"/>
</dbReference>
<dbReference type="GO" id="GO:0003677">
    <property type="term" value="F:DNA binding"/>
    <property type="evidence" value="ECO:0007669"/>
    <property type="project" value="InterPro"/>
</dbReference>
<dbReference type="STRING" id="1271860.SAMN05216174_112144"/>
<protein>
    <submittedName>
        <fullName evidence="2">Competence protein ComEA</fullName>
    </submittedName>
</protein>
<dbReference type="InterPro" id="IPR010994">
    <property type="entry name" value="RuvA_2-like"/>
</dbReference>
<dbReference type="InterPro" id="IPR019554">
    <property type="entry name" value="Soluble_ligand-bd"/>
</dbReference>
<proteinExistence type="predicted"/>
<dbReference type="Pfam" id="PF12836">
    <property type="entry name" value="HHH_3"/>
    <property type="match status" value="1"/>
</dbReference>
<dbReference type="SMART" id="SM00278">
    <property type="entry name" value="HhH1"/>
    <property type="match status" value="2"/>
</dbReference>
<dbReference type="Pfam" id="PF10531">
    <property type="entry name" value="SLBB"/>
    <property type="match status" value="1"/>
</dbReference>
<name>A0A1G6VH31_9PSEU</name>